<evidence type="ECO:0000256" key="8">
    <source>
        <dbReference type="ARBA" id="ARBA00047306"/>
    </source>
</evidence>
<keyword evidence="4" id="KW-0949">S-adenosyl-L-methionine</keyword>
<dbReference type="GO" id="GO:0071885">
    <property type="term" value="F:N-terminal protein N-methyltransferase activity"/>
    <property type="evidence" value="ECO:0007669"/>
    <property type="project" value="UniProtKB-EC"/>
</dbReference>
<evidence type="ECO:0000256" key="6">
    <source>
        <dbReference type="ARBA" id="ARBA00039449"/>
    </source>
</evidence>
<dbReference type="EMBL" id="MCFI01000013">
    <property type="protein sequence ID" value="ORY80384.1"/>
    <property type="molecule type" value="Genomic_DNA"/>
</dbReference>
<proteinExistence type="inferred from homology"/>
<comment type="catalytic activity">
    <reaction evidence="10">
        <text>N-terminal L-alanyl-L-prolyl-L-lysyl-[protein] + 3 S-adenosyl-L-methionine = N-terminal N,N,N-trimethyl-L-alanyl-L-prolyl-L-lysyl-[protein] + 3 S-adenosyl-L-homocysteine + 3 H(+)</text>
        <dbReference type="Rhea" id="RHEA:54712"/>
        <dbReference type="Rhea" id="RHEA-COMP:13785"/>
        <dbReference type="Rhea" id="RHEA-COMP:13971"/>
        <dbReference type="ChEBI" id="CHEBI:15378"/>
        <dbReference type="ChEBI" id="CHEBI:57856"/>
        <dbReference type="ChEBI" id="CHEBI:59789"/>
        <dbReference type="ChEBI" id="CHEBI:138057"/>
        <dbReference type="ChEBI" id="CHEBI:138315"/>
        <dbReference type="EC" id="2.1.1.244"/>
    </reaction>
</comment>
<dbReference type="InterPro" id="IPR000073">
    <property type="entry name" value="AB_hydrolase_1"/>
</dbReference>
<dbReference type="PANTHER" id="PTHR12753:SF0">
    <property type="entry name" value="ALPHA N-TERMINAL PROTEIN METHYLTRANSFERASE 1"/>
    <property type="match status" value="1"/>
</dbReference>
<feature type="region of interest" description="Disordered" evidence="11">
    <location>
        <begin position="1"/>
        <end position="22"/>
    </location>
</feature>
<dbReference type="SUPFAM" id="SSF53335">
    <property type="entry name" value="S-adenosyl-L-methionine-dependent methyltransferases"/>
    <property type="match status" value="1"/>
</dbReference>
<dbReference type="Gene3D" id="3.40.50.150">
    <property type="entry name" value="Vaccinia Virus protein VP39"/>
    <property type="match status" value="1"/>
</dbReference>
<keyword evidence="3 14" id="KW-0808">Transferase</keyword>
<feature type="transmembrane region" description="Helical" evidence="12">
    <location>
        <begin position="149"/>
        <end position="167"/>
    </location>
</feature>
<dbReference type="SUPFAM" id="SSF53474">
    <property type="entry name" value="alpha/beta-Hydrolases"/>
    <property type="match status" value="1"/>
</dbReference>
<feature type="transmembrane region" description="Helical" evidence="12">
    <location>
        <begin position="60"/>
        <end position="79"/>
    </location>
</feature>
<evidence type="ECO:0000256" key="12">
    <source>
        <dbReference type="SAM" id="Phobius"/>
    </source>
</evidence>
<feature type="transmembrane region" description="Helical" evidence="12">
    <location>
        <begin position="91"/>
        <end position="109"/>
    </location>
</feature>
<dbReference type="Pfam" id="PF10329">
    <property type="entry name" value="DUF2417"/>
    <property type="match status" value="1"/>
</dbReference>
<keyword evidence="12" id="KW-1133">Transmembrane helix</keyword>
<accession>A0A1Y2FAA7</accession>
<evidence type="ECO:0000256" key="3">
    <source>
        <dbReference type="ARBA" id="ARBA00022679"/>
    </source>
</evidence>
<dbReference type="PANTHER" id="PTHR12753">
    <property type="entry name" value="AD-003 - RELATED"/>
    <property type="match status" value="1"/>
</dbReference>
<reference evidence="14 15" key="1">
    <citation type="submission" date="2016-07" db="EMBL/GenBank/DDBJ databases">
        <title>Pervasive Adenine N6-methylation of Active Genes in Fungi.</title>
        <authorList>
            <consortium name="DOE Joint Genome Institute"/>
            <person name="Mondo S.J."/>
            <person name="Dannebaum R.O."/>
            <person name="Kuo R.C."/>
            <person name="Labutti K."/>
            <person name="Haridas S."/>
            <person name="Kuo A."/>
            <person name="Salamov A."/>
            <person name="Ahrendt S.R."/>
            <person name="Lipzen A."/>
            <person name="Sullivan W."/>
            <person name="Andreopoulos W.B."/>
            <person name="Clum A."/>
            <person name="Lindquist E."/>
            <person name="Daum C."/>
            <person name="Ramamoorthy G.K."/>
            <person name="Gryganskyi A."/>
            <person name="Culley D."/>
            <person name="Magnuson J.K."/>
            <person name="James T.Y."/>
            <person name="O'Malley M.A."/>
            <person name="Stajich J.E."/>
            <person name="Spatafora J.W."/>
            <person name="Visel A."/>
            <person name="Grigoriev I.V."/>
        </authorList>
    </citation>
    <scope>NUCLEOTIDE SEQUENCE [LARGE SCALE GENOMIC DNA]</scope>
    <source>
        <strain evidence="14 15">12-1054</strain>
    </source>
</reference>
<name>A0A1Y2FAA7_PROLT</name>
<dbReference type="InterPro" id="IPR029063">
    <property type="entry name" value="SAM-dependent_MTases_sf"/>
</dbReference>
<dbReference type="EC" id="2.1.1.244" evidence="5"/>
<evidence type="ECO:0000313" key="14">
    <source>
        <dbReference type="EMBL" id="ORY80384.1"/>
    </source>
</evidence>
<comment type="similarity">
    <text evidence="1">Belongs to the methyltransferase superfamily. NTM1 family.</text>
</comment>
<keyword evidence="12" id="KW-0812">Transmembrane</keyword>
<feature type="transmembrane region" description="Helical" evidence="12">
    <location>
        <begin position="121"/>
        <end position="143"/>
    </location>
</feature>
<evidence type="ECO:0000313" key="15">
    <source>
        <dbReference type="Proteomes" id="UP000193685"/>
    </source>
</evidence>
<dbReference type="Gene3D" id="3.40.50.1820">
    <property type="entry name" value="alpha/beta hydrolase"/>
    <property type="match status" value="1"/>
</dbReference>
<keyword evidence="12" id="KW-0472">Membrane</keyword>
<protein>
    <recommendedName>
        <fullName evidence="6">Alpha N-terminal protein methyltransferase 1</fullName>
        <ecNumber evidence="5">2.1.1.244</ecNumber>
    </recommendedName>
    <alternativeName>
        <fullName evidence="7">X-Pro-Lys N-terminal protein methyltransferase 1</fullName>
    </alternativeName>
</protein>
<dbReference type="InterPro" id="IPR019431">
    <property type="entry name" value="DUF2417"/>
</dbReference>
<dbReference type="GO" id="GO:0032259">
    <property type="term" value="P:methylation"/>
    <property type="evidence" value="ECO:0007669"/>
    <property type="project" value="UniProtKB-KW"/>
</dbReference>
<evidence type="ECO:0000256" key="5">
    <source>
        <dbReference type="ARBA" id="ARBA00039112"/>
    </source>
</evidence>
<evidence type="ECO:0000259" key="13">
    <source>
        <dbReference type="Pfam" id="PF12697"/>
    </source>
</evidence>
<evidence type="ECO:0000256" key="11">
    <source>
        <dbReference type="SAM" id="MobiDB-lite"/>
    </source>
</evidence>
<dbReference type="Pfam" id="PF12697">
    <property type="entry name" value="Abhydrolase_6"/>
    <property type="match status" value="1"/>
</dbReference>
<organism evidence="14 15">
    <name type="scientific">Protomyces lactucae-debilis</name>
    <dbReference type="NCBI Taxonomy" id="2754530"/>
    <lineage>
        <taxon>Eukaryota</taxon>
        <taxon>Fungi</taxon>
        <taxon>Dikarya</taxon>
        <taxon>Ascomycota</taxon>
        <taxon>Taphrinomycotina</taxon>
        <taxon>Taphrinomycetes</taxon>
        <taxon>Taphrinales</taxon>
        <taxon>Protomycetaceae</taxon>
        <taxon>Protomyces</taxon>
    </lineage>
</organism>
<keyword evidence="15" id="KW-1185">Reference proteome</keyword>
<comment type="catalytic activity">
    <reaction evidence="8">
        <text>N-terminal L-seryl-L-prolyl-L-lysyl-[protein] + 3 S-adenosyl-L-methionine = N-terminal N,N,N-trimethyl-L-seryl-L-prolyl-L-lysyl-[protein] + 3 S-adenosyl-L-homocysteine + 3 H(+)</text>
        <dbReference type="Rhea" id="RHEA:54724"/>
        <dbReference type="Rhea" id="RHEA-COMP:13789"/>
        <dbReference type="Rhea" id="RHEA-COMP:13973"/>
        <dbReference type="ChEBI" id="CHEBI:15378"/>
        <dbReference type="ChEBI" id="CHEBI:57856"/>
        <dbReference type="ChEBI" id="CHEBI:59789"/>
        <dbReference type="ChEBI" id="CHEBI:138061"/>
        <dbReference type="ChEBI" id="CHEBI:138317"/>
        <dbReference type="EC" id="2.1.1.244"/>
    </reaction>
</comment>
<dbReference type="Pfam" id="PF05891">
    <property type="entry name" value="Methyltransf_PK"/>
    <property type="match status" value="1"/>
</dbReference>
<gene>
    <name evidence="14" type="ORF">BCR37DRAFT_393749</name>
</gene>
<dbReference type="InterPro" id="IPR008576">
    <property type="entry name" value="MeTrfase_NTM1"/>
</dbReference>
<comment type="caution">
    <text evidence="14">The sequence shown here is derived from an EMBL/GenBank/DDBJ whole genome shotgun (WGS) entry which is preliminary data.</text>
</comment>
<dbReference type="OrthoDB" id="164921at2759"/>
<sequence length="745" mass="83365">MSDQDARSASGARPSTDSLRAYQAQPAISERTRLISSDDDAVAVTPYNLLIVRSLRRMTVFLLLISFLWWVFTLVLVFVSVSNKIHSRGSGFTQLSFATISVFMLLFNLMFFSTPSKADRIVALSMSVFLLVEFVMIMAIGRLRTDEGWIGIASVIWAMLMGFFVVMTDRVVEYGKEEEEERLLGHVQTRRTLGEWCKVFVSLFGNTILLLVVILTWMTLVLRAHDATLPAPGKKEWVDGDAYQVHIDCIGNKTHLPIVLLEGGENSVEYGLLTWALQAQEQYSLGQVCYWDRPGYGWSDNAPSPSSAGTIVDALSEALIEAEISGPYVVAAHGIGGIYSRIFASRHVKEIKGLLLIDTLHEDLLNTVGNAKNSFFLFTRGFLSPLGIDRLILWVFGGRSREDRTFGKTAYRGGRWTRARLQESLAMPLTHNEIIAARAILPESVPITVIAAGKEIRRSKKWEEKQTDLSRLSKKGKLVVVPHADHSDVLKRPEGTEILRKELANLVKSKYYDYNDMSTEVDYKDGVAYWSRQSGDVNGMLGGYGPGSRVPRMDIQHSERLLKGLLPLTVDGAAVNEGELIMADCGCGIGRITLDLLSRYAKQVDLIEPCIPFTTQMKEGEAFAPLREAGKVGEILTLGLQDWEPEQGRYHIIWNQWCLGQLSYDDLVAYLRRCKASIRPGGYVIVKENLSGSTVDLFDEQDSSWTRSQENWLRSFKDAGLTVHASSLQHGFPQELFKVKAFVLR</sequence>
<comment type="catalytic activity">
    <reaction evidence="9">
        <text>N-terminal L-prolyl-L-prolyl-L-lysyl-[protein] + 2 S-adenosyl-L-methionine = N-terminal N,N-dimethyl-L-prolyl-L-prolyl-L-lysyl-[protein] + 2 S-adenosyl-L-homocysteine + 2 H(+)</text>
        <dbReference type="Rhea" id="RHEA:54736"/>
        <dbReference type="Rhea" id="RHEA-COMP:13787"/>
        <dbReference type="Rhea" id="RHEA-COMP:13974"/>
        <dbReference type="ChEBI" id="CHEBI:15378"/>
        <dbReference type="ChEBI" id="CHEBI:57856"/>
        <dbReference type="ChEBI" id="CHEBI:59789"/>
        <dbReference type="ChEBI" id="CHEBI:138059"/>
        <dbReference type="ChEBI" id="CHEBI:138318"/>
        <dbReference type="EC" id="2.1.1.244"/>
    </reaction>
</comment>
<evidence type="ECO:0000256" key="2">
    <source>
        <dbReference type="ARBA" id="ARBA00022603"/>
    </source>
</evidence>
<dbReference type="RefSeq" id="XP_040724272.1">
    <property type="nucleotide sequence ID" value="XM_040871353.1"/>
</dbReference>
<feature type="domain" description="AB hydrolase-1" evidence="13">
    <location>
        <begin position="288"/>
        <end position="494"/>
    </location>
</feature>
<keyword evidence="2 14" id="KW-0489">Methyltransferase</keyword>
<evidence type="ECO:0000256" key="9">
    <source>
        <dbReference type="ARBA" id="ARBA00047885"/>
    </source>
</evidence>
<dbReference type="AlphaFoldDB" id="A0A1Y2FAA7"/>
<dbReference type="STRING" id="56484.A0A1Y2FAA7"/>
<dbReference type="Proteomes" id="UP000193685">
    <property type="component" value="Unassembled WGS sequence"/>
</dbReference>
<dbReference type="GO" id="GO:0005737">
    <property type="term" value="C:cytoplasm"/>
    <property type="evidence" value="ECO:0007669"/>
    <property type="project" value="TreeGrafter"/>
</dbReference>
<dbReference type="InterPro" id="IPR029058">
    <property type="entry name" value="AB_hydrolase_fold"/>
</dbReference>
<evidence type="ECO:0000256" key="10">
    <source>
        <dbReference type="ARBA" id="ARBA00048167"/>
    </source>
</evidence>
<dbReference type="GeneID" id="63787952"/>
<feature type="transmembrane region" description="Helical" evidence="12">
    <location>
        <begin position="199"/>
        <end position="220"/>
    </location>
</feature>
<evidence type="ECO:0000256" key="4">
    <source>
        <dbReference type="ARBA" id="ARBA00022691"/>
    </source>
</evidence>
<evidence type="ECO:0000256" key="7">
    <source>
        <dbReference type="ARBA" id="ARBA00043129"/>
    </source>
</evidence>
<evidence type="ECO:0000256" key="1">
    <source>
        <dbReference type="ARBA" id="ARBA00009059"/>
    </source>
</evidence>
<dbReference type="CDD" id="cd02440">
    <property type="entry name" value="AdoMet_MTases"/>
    <property type="match status" value="1"/>
</dbReference>